<protein>
    <recommendedName>
        <fullName evidence="2">histidine kinase</fullName>
        <ecNumber evidence="2">2.7.13.3</ecNumber>
    </recommendedName>
</protein>
<evidence type="ECO:0000256" key="2">
    <source>
        <dbReference type="ARBA" id="ARBA00012438"/>
    </source>
</evidence>
<dbReference type="Pfam" id="PF07730">
    <property type="entry name" value="HisKA_3"/>
    <property type="match status" value="1"/>
</dbReference>
<evidence type="ECO:0000256" key="10">
    <source>
        <dbReference type="SAM" id="Phobius"/>
    </source>
</evidence>
<keyword evidence="3" id="KW-0597">Phosphoprotein</keyword>
<dbReference type="GO" id="GO:0046983">
    <property type="term" value="F:protein dimerization activity"/>
    <property type="evidence" value="ECO:0007669"/>
    <property type="project" value="InterPro"/>
</dbReference>
<evidence type="ECO:0000256" key="4">
    <source>
        <dbReference type="ARBA" id="ARBA00022679"/>
    </source>
</evidence>
<dbReference type="EMBL" id="PYGE01000005">
    <property type="protein sequence ID" value="PSL04626.1"/>
    <property type="molecule type" value="Genomic_DNA"/>
</dbReference>
<dbReference type="Gene3D" id="1.20.5.1930">
    <property type="match status" value="1"/>
</dbReference>
<reference evidence="12 13" key="1">
    <citation type="submission" date="2018-03" db="EMBL/GenBank/DDBJ databases">
        <title>Genomic Encyclopedia of Archaeal and Bacterial Type Strains, Phase II (KMG-II): from individual species to whole genera.</title>
        <authorList>
            <person name="Goeker M."/>
        </authorList>
    </citation>
    <scope>NUCLEOTIDE SEQUENCE [LARGE SCALE GENOMIC DNA]</scope>
    <source>
        <strain evidence="12 13">DSM 45211</strain>
    </source>
</reference>
<feature type="transmembrane region" description="Helical" evidence="10">
    <location>
        <begin position="137"/>
        <end position="156"/>
    </location>
</feature>
<keyword evidence="9" id="KW-0175">Coiled coil</keyword>
<dbReference type="GO" id="GO:0016020">
    <property type="term" value="C:membrane"/>
    <property type="evidence" value="ECO:0007669"/>
    <property type="project" value="InterPro"/>
</dbReference>
<feature type="transmembrane region" description="Helical" evidence="10">
    <location>
        <begin position="71"/>
        <end position="87"/>
    </location>
</feature>
<feature type="domain" description="Signal transduction histidine kinase subgroup 3 dimerisation and phosphoacceptor" evidence="11">
    <location>
        <begin position="210"/>
        <end position="273"/>
    </location>
</feature>
<proteinExistence type="predicted"/>
<dbReference type="EC" id="2.7.13.3" evidence="2"/>
<dbReference type="RefSeq" id="WP_106537016.1">
    <property type="nucleotide sequence ID" value="NZ_PYGE01000005.1"/>
</dbReference>
<feature type="transmembrane region" description="Helical" evidence="10">
    <location>
        <begin position="27"/>
        <end position="47"/>
    </location>
</feature>
<evidence type="ECO:0000259" key="11">
    <source>
        <dbReference type="Pfam" id="PF07730"/>
    </source>
</evidence>
<dbReference type="InterPro" id="IPR036890">
    <property type="entry name" value="HATPase_C_sf"/>
</dbReference>
<feature type="transmembrane region" description="Helical" evidence="10">
    <location>
        <begin position="114"/>
        <end position="130"/>
    </location>
</feature>
<keyword evidence="5" id="KW-0547">Nucleotide-binding</keyword>
<organism evidence="12 13">
    <name type="scientific">Haloactinopolyspora alba</name>
    <dbReference type="NCBI Taxonomy" id="648780"/>
    <lineage>
        <taxon>Bacteria</taxon>
        <taxon>Bacillati</taxon>
        <taxon>Actinomycetota</taxon>
        <taxon>Actinomycetes</taxon>
        <taxon>Jiangellales</taxon>
        <taxon>Jiangellaceae</taxon>
        <taxon>Haloactinopolyspora</taxon>
    </lineage>
</organism>
<keyword evidence="8" id="KW-0902">Two-component regulatory system</keyword>
<keyword evidence="10" id="KW-0812">Transmembrane</keyword>
<dbReference type="Gene3D" id="3.30.565.10">
    <property type="entry name" value="Histidine kinase-like ATPase, C-terminal domain"/>
    <property type="match status" value="1"/>
</dbReference>
<evidence type="ECO:0000256" key="9">
    <source>
        <dbReference type="SAM" id="Coils"/>
    </source>
</evidence>
<dbReference type="PANTHER" id="PTHR24421:SF10">
    <property type="entry name" value="NITRATE_NITRITE SENSOR PROTEIN NARQ"/>
    <property type="match status" value="1"/>
</dbReference>
<dbReference type="AlphaFoldDB" id="A0A2P8E578"/>
<evidence type="ECO:0000256" key="3">
    <source>
        <dbReference type="ARBA" id="ARBA00022553"/>
    </source>
</evidence>
<evidence type="ECO:0000313" key="13">
    <source>
        <dbReference type="Proteomes" id="UP000243528"/>
    </source>
</evidence>
<keyword evidence="4" id="KW-0808">Transferase</keyword>
<keyword evidence="6 12" id="KW-0418">Kinase</keyword>
<accession>A0A2P8E578</accession>
<keyword evidence="7" id="KW-0067">ATP-binding</keyword>
<evidence type="ECO:0000256" key="1">
    <source>
        <dbReference type="ARBA" id="ARBA00000085"/>
    </source>
</evidence>
<dbReference type="GO" id="GO:0000155">
    <property type="term" value="F:phosphorelay sensor kinase activity"/>
    <property type="evidence" value="ECO:0007669"/>
    <property type="project" value="InterPro"/>
</dbReference>
<feature type="transmembrane region" description="Helical" evidence="10">
    <location>
        <begin position="92"/>
        <end position="108"/>
    </location>
</feature>
<dbReference type="OrthoDB" id="227596at2"/>
<evidence type="ECO:0000313" key="12">
    <source>
        <dbReference type="EMBL" id="PSL04626.1"/>
    </source>
</evidence>
<evidence type="ECO:0000256" key="5">
    <source>
        <dbReference type="ARBA" id="ARBA00022741"/>
    </source>
</evidence>
<dbReference type="SUPFAM" id="SSF55874">
    <property type="entry name" value="ATPase domain of HSP90 chaperone/DNA topoisomerase II/histidine kinase"/>
    <property type="match status" value="1"/>
</dbReference>
<dbReference type="Proteomes" id="UP000243528">
    <property type="component" value="Unassembled WGS sequence"/>
</dbReference>
<dbReference type="CDD" id="cd16917">
    <property type="entry name" value="HATPase_UhpB-NarQ-NarX-like"/>
    <property type="match status" value="1"/>
</dbReference>
<dbReference type="GO" id="GO:0005524">
    <property type="term" value="F:ATP binding"/>
    <property type="evidence" value="ECO:0007669"/>
    <property type="project" value="UniProtKB-KW"/>
</dbReference>
<comment type="catalytic activity">
    <reaction evidence="1">
        <text>ATP + protein L-histidine = ADP + protein N-phospho-L-histidine.</text>
        <dbReference type="EC" id="2.7.13.3"/>
    </reaction>
</comment>
<evidence type="ECO:0000256" key="6">
    <source>
        <dbReference type="ARBA" id="ARBA00022777"/>
    </source>
</evidence>
<evidence type="ECO:0000256" key="8">
    <source>
        <dbReference type="ARBA" id="ARBA00023012"/>
    </source>
</evidence>
<dbReference type="InterPro" id="IPR050482">
    <property type="entry name" value="Sensor_HK_TwoCompSys"/>
</dbReference>
<evidence type="ECO:0000256" key="7">
    <source>
        <dbReference type="ARBA" id="ARBA00022840"/>
    </source>
</evidence>
<sequence length="415" mass="43187">MRPLLRAVAVALTRATGPRPQPSRRSLAFDIGLAFAMSVATVLYAHVGVGDQDVAFVVGTEPGIPPSPPDQTTSAVVVAVVAAAALVFRRRYPLAVLWVVLAATMTASTDEPSLTFLACVIAAFSAAAYSPYRVPTLASVAGAAVLFGVFVDSVFPVVPAEYAPLIVLVPIAVAADGLRRWKLRADERSARLAEFEREQAEALRRAAEDERARIARELHDVVTHNVSVMVIQAGAARKVMEAAPERAGEALLAVESGGRAALAELRQVMGLLTTDNGDDEAAELAPQPTLASLSNLVTRLRDAGMDVDLTVRGRERPLPGGIELAAYRVVQEALTNTAKHASGAWAGVTVDYGDDELLVAVVDTAGTAGEAASSGNGRGLIGLRERLAVYGGTLVAGRTGAGGYQVAASIPLEGA</sequence>
<gene>
    <name evidence="12" type="ORF">CLV30_10591</name>
</gene>
<keyword evidence="10" id="KW-1133">Transmembrane helix</keyword>
<feature type="coiled-coil region" evidence="9">
    <location>
        <begin position="178"/>
        <end position="217"/>
    </location>
</feature>
<dbReference type="InterPro" id="IPR011712">
    <property type="entry name" value="Sig_transdc_His_kin_sub3_dim/P"/>
</dbReference>
<comment type="caution">
    <text evidence="12">The sequence shown here is derived from an EMBL/GenBank/DDBJ whole genome shotgun (WGS) entry which is preliminary data.</text>
</comment>
<name>A0A2P8E578_9ACTN</name>
<keyword evidence="13" id="KW-1185">Reference proteome</keyword>
<keyword evidence="10" id="KW-0472">Membrane</keyword>
<dbReference type="PANTHER" id="PTHR24421">
    <property type="entry name" value="NITRATE/NITRITE SENSOR PROTEIN NARX-RELATED"/>
    <property type="match status" value="1"/>
</dbReference>